<gene>
    <name evidence="1" type="ORF">HNP90_001453</name>
</gene>
<dbReference type="EMBL" id="JACDUL010000003">
    <property type="protein sequence ID" value="MBA2862572.1"/>
    <property type="molecule type" value="Genomic_DNA"/>
</dbReference>
<dbReference type="RefSeq" id="WP_011977472.1">
    <property type="nucleotide sequence ID" value="NZ_JACDUL010000003.1"/>
</dbReference>
<sequence length="394" mass="45140">MIINADLHIHSKYSMGTSKYMDIEHILKYGPVKGLDLIATGDCLHAKWLEEIEKYADKPLLLSTEVEDRNRVHHLIYLPQTSQAHDLRDKFSKYSKNIDADGRPRVSLNGLEIMDAVQDVGGLIGPAHAFTPWTSMYKSFTSIYNCYGKKPDFIELGLSADTDMADMVEELRDLPFLSNSDAHSFYSHRLGREFNQMDVDELEGLETNFEEIKKVLKHNKITANYGLDPNLGKYHLTACTRCFTRFKLEDAEENNFKCPECKGTIKKGVHDKTLELSKDKKVIHPDFRPKYHKIIPLAEIISLAIGKNIGTKSVDTIWEQYIKKYGNEIDVLINEDINEVKKINEHVGKIIELFRTNKIYIYPGGGGEYGHISKVPVTVKWYKPKLTLDSWVKK</sequence>
<organism evidence="1 2">
    <name type="scientific">Methanococcus maripaludis</name>
    <name type="common">Methanococcus deltae</name>
    <dbReference type="NCBI Taxonomy" id="39152"/>
    <lineage>
        <taxon>Archaea</taxon>
        <taxon>Methanobacteriati</taxon>
        <taxon>Methanobacteriota</taxon>
        <taxon>Methanomada group</taxon>
        <taxon>Methanococci</taxon>
        <taxon>Methanococcales</taxon>
        <taxon>Methanococcaceae</taxon>
        <taxon>Methanococcus</taxon>
    </lineage>
</organism>
<reference evidence="1 2" key="1">
    <citation type="submission" date="2020-07" db="EMBL/GenBank/DDBJ databases">
        <title>Genomic Encyclopedia of Type Strains, Phase IV (KMG-V): Genome sequencing to study the core and pangenomes of soil and plant-associated prokaryotes.</title>
        <authorList>
            <person name="Whitman W."/>
        </authorList>
    </citation>
    <scope>NUCLEOTIDE SEQUENCE [LARGE SCALE GENOMIC DNA]</scope>
    <source>
        <strain evidence="1 2">C8</strain>
    </source>
</reference>
<protein>
    <submittedName>
        <fullName evidence="1">Uncharacterized protein (TIGR00375 family)</fullName>
    </submittedName>
</protein>
<dbReference type="Proteomes" id="UP000533207">
    <property type="component" value="Unassembled WGS sequence"/>
</dbReference>
<name>A0A7J9PH66_METMI</name>
<dbReference type="NCBIfam" id="TIGR00375">
    <property type="entry name" value="TIGR00375 family protein"/>
    <property type="match status" value="1"/>
</dbReference>
<accession>A0A7J9PH66</accession>
<dbReference type="PANTHER" id="PTHR40084">
    <property type="entry name" value="PHOSPHOHYDROLASE, PHP FAMILY"/>
    <property type="match status" value="1"/>
</dbReference>
<dbReference type="PANTHER" id="PTHR40084:SF1">
    <property type="entry name" value="PHOSPHOTRANSFERASE"/>
    <property type="match status" value="1"/>
</dbReference>
<dbReference type="Gene3D" id="3.20.20.140">
    <property type="entry name" value="Metal-dependent hydrolases"/>
    <property type="match status" value="1"/>
</dbReference>
<evidence type="ECO:0000313" key="1">
    <source>
        <dbReference type="EMBL" id="MBA2862572.1"/>
    </source>
</evidence>
<evidence type="ECO:0000313" key="2">
    <source>
        <dbReference type="Proteomes" id="UP000533207"/>
    </source>
</evidence>
<dbReference type="SUPFAM" id="SSF89550">
    <property type="entry name" value="PHP domain-like"/>
    <property type="match status" value="1"/>
</dbReference>
<dbReference type="AlphaFoldDB" id="A0A7J9PH66"/>
<dbReference type="InterPro" id="IPR005287">
    <property type="entry name" value="CHP00375"/>
</dbReference>
<proteinExistence type="predicted"/>
<comment type="caution">
    <text evidence="1">The sequence shown here is derived from an EMBL/GenBank/DDBJ whole genome shotgun (WGS) entry which is preliminary data.</text>
</comment>
<dbReference type="CDD" id="cd19067">
    <property type="entry name" value="PfuEndoQ-like"/>
    <property type="match status" value="1"/>
</dbReference>
<dbReference type="InterPro" id="IPR016195">
    <property type="entry name" value="Pol/histidinol_Pase-like"/>
</dbReference>